<keyword evidence="4" id="KW-1133">Transmembrane helix</keyword>
<feature type="transmembrane region" description="Helical" evidence="4">
    <location>
        <begin position="233"/>
        <end position="251"/>
    </location>
</feature>
<name>A0ABV9GGD4_9ACTN</name>
<dbReference type="Gene3D" id="2.160.10.10">
    <property type="entry name" value="Hexapeptide repeat proteins"/>
    <property type="match status" value="2"/>
</dbReference>
<feature type="transmembrane region" description="Helical" evidence="4">
    <location>
        <begin position="722"/>
        <end position="747"/>
    </location>
</feature>
<dbReference type="PROSITE" id="PS50075">
    <property type="entry name" value="CARRIER"/>
    <property type="match status" value="2"/>
</dbReference>
<dbReference type="EMBL" id="JBHSFE010000029">
    <property type="protein sequence ID" value="MFC4612203.1"/>
    <property type="molecule type" value="Genomic_DNA"/>
</dbReference>
<evidence type="ECO:0000313" key="6">
    <source>
        <dbReference type="EMBL" id="MFC4612203.1"/>
    </source>
</evidence>
<dbReference type="InterPro" id="IPR020806">
    <property type="entry name" value="PKS_PP-bd"/>
</dbReference>
<dbReference type="InterPro" id="IPR036736">
    <property type="entry name" value="ACP-like_sf"/>
</dbReference>
<keyword evidence="4" id="KW-0472">Membrane</keyword>
<gene>
    <name evidence="6" type="ORF">ACFO9E_31275</name>
</gene>
<sequence>MSSETTTGTDGAAVGAEGLLAGVLAGVLRTERVPVDGDFFTDLGADSLVMAQFCARVRKRDDLPTMSMKDIYQHPTVRSLAAAFTDSTLPPAREDAPSYGVVESPTDVPVAGTESLLGEVLAGVLRTERVPVDGDFFTDLGADSLVMAQFCARVRKRDDLPTVSMKDIYRHPTIRGLAAAFKEAPAPARSPASSHAPSQTSQPAPGRGDAQSGASGAPQSGSWRYTPCGTAQILIFLVFSSLGATIAVLGYEWTLEGSGTAGIYLRAVLFSTALFFGVCALPIAAKWILVGRFTARRFPVWSFAYLRFWCVKTLIRTSPVRLFTGSPLYVLYLRALGAHIGKGVTILTRTAPVCTDLLSIGDGTVIRKDVLMSCYRAHDGWIETGPVTLGTNVTVSEQAVVDIGTSMGDDTQLGHASSLHSGQMVPAGEVWHGTPAQPTTTDFRAVEPAACGPLRRAAYSLLQLLAMLLVYLPLTLAGVSLVFTAVPQLNAVFAQGPPAFTSPAFYLEALVASLVAFFGGILVGLLVVSTVPRLLSLAIKPGRTYPLYGFHHGIQRAIMRLTNIRFFTTLFGDSSAIVHYLRCLGYDLCHIEQTGSNFGTLVKHDTPYLSTVGSGTMVADGLSIINADFSSSSFRFTPTSIGPSNFVGNRIAYPSRGRTGDNCLLATKVMVPIDGPVREGVGLLGSPSFEIPRTVLRDTRFDHLAHGDELRRRLAAKNRHNALTAGLHLLVRWFHFFVLALITMAAVELYQSIGVPAFALAGLLTLLFTIVYFTLVERAVTRIRPVKPLYCSIYEPDFWGHERFWKLTSHQYMQAFNGTPFKTMVWRLLGVRIGRRVFDDGCSITERTLVSIGDGCTLNAGTIIQCHSQEDGAFKSDRATIGAGVTLGVNAFVHYGTTVGDQSQLAADTFLMKGEEVPPHTRWGGNPAREDTAVARVLELPAVGGPA</sequence>
<keyword evidence="2" id="KW-0597">Phosphoprotein</keyword>
<feature type="transmembrane region" description="Helical" evidence="4">
    <location>
        <begin position="263"/>
        <end position="289"/>
    </location>
</feature>
<evidence type="ECO:0000256" key="4">
    <source>
        <dbReference type="SAM" id="Phobius"/>
    </source>
</evidence>
<protein>
    <submittedName>
        <fullName evidence="6">Pls/PosA family non-ribosomal peptide synthetase</fullName>
    </submittedName>
</protein>
<evidence type="ECO:0000256" key="3">
    <source>
        <dbReference type="SAM" id="MobiDB-lite"/>
    </source>
</evidence>
<dbReference type="PANTHER" id="PTHR43300:SF11">
    <property type="entry name" value="ACETYLTRANSFERASE RV3034C-RELATED"/>
    <property type="match status" value="1"/>
</dbReference>
<dbReference type="SUPFAM" id="SSF51161">
    <property type="entry name" value="Trimeric LpxA-like enzymes"/>
    <property type="match status" value="2"/>
</dbReference>
<dbReference type="Gene3D" id="1.10.1200.10">
    <property type="entry name" value="ACP-like"/>
    <property type="match status" value="2"/>
</dbReference>
<keyword evidence="7" id="KW-1185">Reference proteome</keyword>
<keyword evidence="1" id="KW-0596">Phosphopantetheine</keyword>
<feature type="compositionally biased region" description="Low complexity" evidence="3">
    <location>
        <begin position="187"/>
        <end position="198"/>
    </location>
</feature>
<feature type="transmembrane region" description="Helical" evidence="4">
    <location>
        <begin position="505"/>
        <end position="528"/>
    </location>
</feature>
<dbReference type="Proteomes" id="UP001595993">
    <property type="component" value="Unassembled WGS sequence"/>
</dbReference>
<dbReference type="Pfam" id="PF00550">
    <property type="entry name" value="PP-binding"/>
    <property type="match status" value="2"/>
</dbReference>
<dbReference type="PANTHER" id="PTHR43300">
    <property type="entry name" value="ACETYLTRANSFERASE"/>
    <property type="match status" value="1"/>
</dbReference>
<comment type="caution">
    <text evidence="6">The sequence shown here is derived from an EMBL/GenBank/DDBJ whole genome shotgun (WGS) entry which is preliminary data.</text>
</comment>
<dbReference type="InterPro" id="IPR012728">
    <property type="entry name" value="Pls/PosA_C"/>
</dbReference>
<dbReference type="SMART" id="SM00823">
    <property type="entry name" value="PKS_PP"/>
    <property type="match status" value="2"/>
</dbReference>
<keyword evidence="4" id="KW-0812">Transmembrane</keyword>
<dbReference type="RefSeq" id="WP_381202069.1">
    <property type="nucleotide sequence ID" value="NZ_JBHSFE010000029.1"/>
</dbReference>
<accession>A0ABV9GGD4</accession>
<feature type="domain" description="Carrier" evidence="5">
    <location>
        <begin position="11"/>
        <end position="88"/>
    </location>
</feature>
<feature type="domain" description="Carrier" evidence="5">
    <location>
        <begin position="108"/>
        <end position="185"/>
    </location>
</feature>
<feature type="transmembrane region" description="Helical" evidence="4">
    <location>
        <begin position="753"/>
        <end position="775"/>
    </location>
</feature>
<evidence type="ECO:0000256" key="2">
    <source>
        <dbReference type="ARBA" id="ARBA00022553"/>
    </source>
</evidence>
<organism evidence="6 7">
    <name type="scientific">Streptomyces maoxianensis</name>
    <dbReference type="NCBI Taxonomy" id="1459942"/>
    <lineage>
        <taxon>Bacteria</taxon>
        <taxon>Bacillati</taxon>
        <taxon>Actinomycetota</taxon>
        <taxon>Actinomycetes</taxon>
        <taxon>Kitasatosporales</taxon>
        <taxon>Streptomycetaceae</taxon>
        <taxon>Streptomyces</taxon>
    </lineage>
</organism>
<dbReference type="SUPFAM" id="SSF47336">
    <property type="entry name" value="ACP-like"/>
    <property type="match status" value="2"/>
</dbReference>
<evidence type="ECO:0000256" key="1">
    <source>
        <dbReference type="ARBA" id="ARBA00022450"/>
    </source>
</evidence>
<feature type="region of interest" description="Disordered" evidence="3">
    <location>
        <begin position="187"/>
        <end position="221"/>
    </location>
</feature>
<reference evidence="7" key="1">
    <citation type="journal article" date="2019" name="Int. J. Syst. Evol. Microbiol.">
        <title>The Global Catalogue of Microorganisms (GCM) 10K type strain sequencing project: providing services to taxonomists for standard genome sequencing and annotation.</title>
        <authorList>
            <consortium name="The Broad Institute Genomics Platform"/>
            <consortium name="The Broad Institute Genome Sequencing Center for Infectious Disease"/>
            <person name="Wu L."/>
            <person name="Ma J."/>
        </authorList>
    </citation>
    <scope>NUCLEOTIDE SEQUENCE [LARGE SCALE GENOMIC DNA]</scope>
    <source>
        <strain evidence="7">CGMCC 4.7139</strain>
    </source>
</reference>
<dbReference type="NCBIfam" id="TIGR02353">
    <property type="entry name" value="NRPS_term_dom"/>
    <property type="match status" value="1"/>
</dbReference>
<dbReference type="InterPro" id="IPR009081">
    <property type="entry name" value="PP-bd_ACP"/>
</dbReference>
<feature type="compositionally biased region" description="Low complexity" evidence="3">
    <location>
        <begin position="208"/>
        <end position="221"/>
    </location>
</feature>
<evidence type="ECO:0000313" key="7">
    <source>
        <dbReference type="Proteomes" id="UP001595993"/>
    </source>
</evidence>
<feature type="transmembrane region" description="Helical" evidence="4">
    <location>
        <begin position="464"/>
        <end position="485"/>
    </location>
</feature>
<proteinExistence type="predicted"/>
<dbReference type="InterPro" id="IPR011004">
    <property type="entry name" value="Trimer_LpxA-like_sf"/>
</dbReference>
<dbReference type="InterPro" id="IPR050179">
    <property type="entry name" value="Trans_hexapeptide_repeat"/>
</dbReference>
<evidence type="ECO:0000259" key="5">
    <source>
        <dbReference type="PROSITE" id="PS50075"/>
    </source>
</evidence>